<feature type="domain" description="ABC transmembrane type-1" evidence="9">
    <location>
        <begin position="75"/>
        <end position="281"/>
    </location>
</feature>
<evidence type="ECO:0000259" key="9">
    <source>
        <dbReference type="PROSITE" id="PS50928"/>
    </source>
</evidence>
<evidence type="ECO:0000256" key="3">
    <source>
        <dbReference type="ARBA" id="ARBA00022448"/>
    </source>
</evidence>
<evidence type="ECO:0000313" key="11">
    <source>
        <dbReference type="Proteomes" id="UP000708298"/>
    </source>
</evidence>
<keyword evidence="4" id="KW-1003">Cell membrane</keyword>
<evidence type="ECO:0000313" key="10">
    <source>
        <dbReference type="EMBL" id="MCB8877301.1"/>
    </source>
</evidence>
<dbReference type="SUPFAM" id="SSF161098">
    <property type="entry name" value="MetI-like"/>
    <property type="match status" value="1"/>
</dbReference>
<evidence type="ECO:0000256" key="8">
    <source>
        <dbReference type="RuleBase" id="RU363032"/>
    </source>
</evidence>
<keyword evidence="5 8" id="KW-0812">Transmembrane</keyword>
<organism evidence="10 11">
    <name type="scientific">Acidisoma silvae</name>
    <dbReference type="NCBI Taxonomy" id="2802396"/>
    <lineage>
        <taxon>Bacteria</taxon>
        <taxon>Pseudomonadati</taxon>
        <taxon>Pseudomonadota</taxon>
        <taxon>Alphaproteobacteria</taxon>
        <taxon>Acetobacterales</taxon>
        <taxon>Acidocellaceae</taxon>
        <taxon>Acidisoma</taxon>
    </lineage>
</organism>
<evidence type="ECO:0000256" key="1">
    <source>
        <dbReference type="ARBA" id="ARBA00004651"/>
    </source>
</evidence>
<keyword evidence="6 8" id="KW-1133">Transmembrane helix</keyword>
<keyword evidence="11" id="KW-1185">Reference proteome</keyword>
<evidence type="ECO:0000256" key="2">
    <source>
        <dbReference type="ARBA" id="ARBA00007069"/>
    </source>
</evidence>
<evidence type="ECO:0000256" key="5">
    <source>
        <dbReference type="ARBA" id="ARBA00022692"/>
    </source>
</evidence>
<gene>
    <name evidence="10" type="ORF">ASILVAE211_19040</name>
</gene>
<dbReference type="GO" id="GO:0055085">
    <property type="term" value="P:transmembrane transport"/>
    <property type="evidence" value="ECO:0007669"/>
    <property type="project" value="InterPro"/>
</dbReference>
<dbReference type="EMBL" id="JAESVB010000012">
    <property type="protein sequence ID" value="MCB8877301.1"/>
    <property type="molecule type" value="Genomic_DNA"/>
</dbReference>
<comment type="similarity">
    <text evidence="2">Belongs to the binding-protein-dependent transport system permease family. CysTW subfamily.</text>
</comment>
<dbReference type="Proteomes" id="UP000708298">
    <property type="component" value="Unassembled WGS sequence"/>
</dbReference>
<evidence type="ECO:0000256" key="7">
    <source>
        <dbReference type="ARBA" id="ARBA00023136"/>
    </source>
</evidence>
<dbReference type="CDD" id="cd06261">
    <property type="entry name" value="TM_PBP2"/>
    <property type="match status" value="1"/>
</dbReference>
<reference evidence="10" key="1">
    <citation type="journal article" date="2021" name="Microorganisms">
        <title>Acidisoma silvae sp. nov. and Acidisomacellulosilytica sp. nov., Two Acidophilic Bacteria Isolated from Decaying Wood, Hydrolyzing Cellulose and Producing Poly-3-hydroxybutyrate.</title>
        <authorList>
            <person name="Mieszkin S."/>
            <person name="Pouder E."/>
            <person name="Uroz S."/>
            <person name="Simon-Colin C."/>
            <person name="Alain K."/>
        </authorList>
    </citation>
    <scope>NUCLEOTIDE SEQUENCE</scope>
    <source>
        <strain evidence="10">HW T2.11</strain>
    </source>
</reference>
<comment type="subcellular location">
    <subcellularLocation>
        <location evidence="1 8">Cell membrane</location>
        <topology evidence="1 8">Multi-pass membrane protein</topology>
    </subcellularLocation>
</comment>
<evidence type="ECO:0000256" key="4">
    <source>
        <dbReference type="ARBA" id="ARBA00022475"/>
    </source>
</evidence>
<dbReference type="InterPro" id="IPR000515">
    <property type="entry name" value="MetI-like"/>
</dbReference>
<feature type="transmembrane region" description="Helical" evidence="8">
    <location>
        <begin position="110"/>
        <end position="133"/>
    </location>
</feature>
<comment type="caution">
    <text evidence="10">The sequence shown here is derived from an EMBL/GenBank/DDBJ whole genome shotgun (WGS) entry which is preliminary data.</text>
</comment>
<feature type="transmembrane region" description="Helical" evidence="8">
    <location>
        <begin position="7"/>
        <end position="32"/>
    </location>
</feature>
<dbReference type="Pfam" id="PF00528">
    <property type="entry name" value="BPD_transp_1"/>
    <property type="match status" value="1"/>
</dbReference>
<dbReference type="PANTHER" id="PTHR42929">
    <property type="entry name" value="INNER MEMBRANE ABC TRANSPORTER PERMEASE PROTEIN YDCU-RELATED-RELATED"/>
    <property type="match status" value="1"/>
</dbReference>
<dbReference type="PANTHER" id="PTHR42929:SF1">
    <property type="entry name" value="INNER MEMBRANE ABC TRANSPORTER PERMEASE PROTEIN YDCU-RELATED"/>
    <property type="match status" value="1"/>
</dbReference>
<protein>
    <submittedName>
        <fullName evidence="10">ABC transporter permease</fullName>
    </submittedName>
</protein>
<feature type="transmembrane region" description="Helical" evidence="8">
    <location>
        <begin position="163"/>
        <end position="183"/>
    </location>
</feature>
<dbReference type="PROSITE" id="PS50928">
    <property type="entry name" value="ABC_TM1"/>
    <property type="match status" value="1"/>
</dbReference>
<dbReference type="GO" id="GO:0005886">
    <property type="term" value="C:plasma membrane"/>
    <property type="evidence" value="ECO:0007669"/>
    <property type="project" value="UniProtKB-SubCell"/>
</dbReference>
<dbReference type="InterPro" id="IPR035906">
    <property type="entry name" value="MetI-like_sf"/>
</dbReference>
<name>A0A963YUY0_9PROT</name>
<proteinExistence type="inferred from homology"/>
<dbReference type="Gene3D" id="1.10.3720.10">
    <property type="entry name" value="MetI-like"/>
    <property type="match status" value="1"/>
</dbReference>
<keyword evidence="7 8" id="KW-0472">Membrane</keyword>
<sequence length="294" mass="32996">MLNKRSAYWLILPAVLVIGIFGAIPLFISLAYSFMSANPYGGVQAPLTFGAYVQMLFDQDFDGSLIFMPDYFWIAFRSLYLALATTILSLVIGFPVAWYIVCQSPGRRKVLLTLVSLPFWINTLIRTYCWILILRDEGLANKLFGWLGFISHPLPLLYNQGSVLLGLVYTFLPFMVLPIYATLERLDPRLIEASYDLYANRYQLFRRVIWPLTKPGIAAGTVLVFAPALGSFLQPDLLGGGKQLLIGSLIEMQFTSSRNWPFGAALSMLVTFAVILSLAWQRWRTKRAAAAQAA</sequence>
<feature type="transmembrane region" description="Helical" evidence="8">
    <location>
        <begin position="204"/>
        <end position="229"/>
    </location>
</feature>
<keyword evidence="3 8" id="KW-0813">Transport</keyword>
<dbReference type="RefSeq" id="WP_227322955.1">
    <property type="nucleotide sequence ID" value="NZ_JAESVB010000012.1"/>
</dbReference>
<accession>A0A963YUY0</accession>
<evidence type="ECO:0000256" key="6">
    <source>
        <dbReference type="ARBA" id="ARBA00022989"/>
    </source>
</evidence>
<feature type="transmembrane region" description="Helical" evidence="8">
    <location>
        <begin position="260"/>
        <end position="280"/>
    </location>
</feature>
<dbReference type="AlphaFoldDB" id="A0A963YUY0"/>
<feature type="transmembrane region" description="Helical" evidence="8">
    <location>
        <begin position="79"/>
        <end position="101"/>
    </location>
</feature>
<reference evidence="10" key="2">
    <citation type="submission" date="2021-01" db="EMBL/GenBank/DDBJ databases">
        <authorList>
            <person name="Mieszkin S."/>
            <person name="Pouder E."/>
            <person name="Alain K."/>
        </authorList>
    </citation>
    <scope>NUCLEOTIDE SEQUENCE</scope>
    <source>
        <strain evidence="10">HW T2.11</strain>
    </source>
</reference>